<feature type="domain" description="ATP-dependent DNA ligase family profile" evidence="11">
    <location>
        <begin position="229"/>
        <end position="358"/>
    </location>
</feature>
<name>A0A0A1IUA5_9CAUD</name>
<evidence type="ECO:0000256" key="2">
    <source>
        <dbReference type="ARBA" id="ARBA00007572"/>
    </source>
</evidence>
<protein>
    <recommendedName>
        <fullName evidence="3">DNA ligase</fullName>
    </recommendedName>
    <alternativeName>
        <fullName evidence="9">Polydeoxyribonucleotide synthase [ATP]</fullName>
    </alternativeName>
</protein>
<proteinExistence type="inferred from homology"/>
<evidence type="ECO:0000313" key="13">
    <source>
        <dbReference type="Proteomes" id="UP000030224"/>
    </source>
</evidence>
<dbReference type="GO" id="GO:0006260">
    <property type="term" value="P:DNA replication"/>
    <property type="evidence" value="ECO:0007669"/>
    <property type="project" value="UniProtKB-KW"/>
</dbReference>
<keyword evidence="5" id="KW-0235">DNA replication</keyword>
<evidence type="ECO:0000256" key="1">
    <source>
        <dbReference type="ARBA" id="ARBA00004328"/>
    </source>
</evidence>
<reference evidence="12 13" key="1">
    <citation type="journal article" date="2015" name="PLoS ONE">
        <title>Investigation of a Large Collection of Pseudomonas aeruginosa Bacteriophages Collected from a Single Environmental Source in Abidjan, Cote d'Ivoire.</title>
        <authorList>
            <person name="Essoh C."/>
            <person name="Latino L."/>
            <person name="Midoux C."/>
            <person name="Blouin Y."/>
            <person name="Loukou G."/>
            <person name="Nguetta S.P."/>
            <person name="Lathro S."/>
            <person name="Cablanmian A."/>
            <person name="Kouassi A.K."/>
            <person name="Vergnaud G."/>
            <person name="Pourcel C."/>
        </authorList>
    </citation>
    <scope>NUCLEOTIDE SEQUENCE [LARGE SCALE GENOMIC DNA]</scope>
    <source>
        <strain evidence="12">Ab08</strain>
    </source>
</reference>
<evidence type="ECO:0000259" key="11">
    <source>
        <dbReference type="PROSITE" id="PS50160"/>
    </source>
</evidence>
<dbReference type="SUPFAM" id="SSF56091">
    <property type="entry name" value="DNA ligase/mRNA capping enzyme, catalytic domain"/>
    <property type="match status" value="1"/>
</dbReference>
<evidence type="ECO:0000256" key="7">
    <source>
        <dbReference type="ARBA" id="ARBA00022844"/>
    </source>
</evidence>
<dbReference type="InterPro" id="IPR050326">
    <property type="entry name" value="NAD_dep_DNA_ligaseB"/>
</dbReference>
<evidence type="ECO:0000256" key="5">
    <source>
        <dbReference type="ARBA" id="ARBA00022705"/>
    </source>
</evidence>
<evidence type="ECO:0000256" key="8">
    <source>
        <dbReference type="ARBA" id="ARBA00023204"/>
    </source>
</evidence>
<evidence type="ECO:0000256" key="10">
    <source>
        <dbReference type="ARBA" id="ARBA00046002"/>
    </source>
</evidence>
<dbReference type="InterPro" id="IPR012340">
    <property type="entry name" value="NA-bd_OB-fold"/>
</dbReference>
<keyword evidence="6" id="KW-0227">DNA damage</keyword>
<dbReference type="EMBL" id="LN610575">
    <property type="protein sequence ID" value="CEF89348.1"/>
    <property type="molecule type" value="Genomic_DNA"/>
</dbReference>
<evidence type="ECO:0000256" key="3">
    <source>
        <dbReference type="ARBA" id="ARBA00013308"/>
    </source>
</evidence>
<dbReference type="GO" id="GO:0006281">
    <property type="term" value="P:DNA repair"/>
    <property type="evidence" value="ECO:0007669"/>
    <property type="project" value="UniProtKB-KW"/>
</dbReference>
<dbReference type="GO" id="GO:0003910">
    <property type="term" value="F:DNA ligase (ATP) activity"/>
    <property type="evidence" value="ECO:0007669"/>
    <property type="project" value="InterPro"/>
</dbReference>
<dbReference type="GO" id="GO:0044423">
    <property type="term" value="C:virion component"/>
    <property type="evidence" value="ECO:0007669"/>
    <property type="project" value="UniProtKB-KW"/>
</dbReference>
<evidence type="ECO:0000256" key="9">
    <source>
        <dbReference type="ARBA" id="ARBA00032896"/>
    </source>
</evidence>
<dbReference type="GO" id="GO:0006310">
    <property type="term" value="P:DNA recombination"/>
    <property type="evidence" value="ECO:0007669"/>
    <property type="project" value="InterPro"/>
</dbReference>
<keyword evidence="4 12" id="KW-0436">Ligase</keyword>
<dbReference type="Proteomes" id="UP000030224">
    <property type="component" value="Segment"/>
</dbReference>
<gene>
    <name evidence="12" type="primary">ORF33</name>
</gene>
<keyword evidence="8" id="KW-0234">DNA repair</keyword>
<dbReference type="PANTHER" id="PTHR47810">
    <property type="entry name" value="DNA LIGASE"/>
    <property type="match status" value="1"/>
</dbReference>
<comment type="similarity">
    <text evidence="2">Belongs to the ATP-dependent DNA ligase family.</text>
</comment>
<accession>A0A0A1IUA5</accession>
<organism evidence="12 13">
    <name type="scientific">Pseudomonas phage vB_PaeM_C2-10_Ab08</name>
    <dbReference type="NCBI Taxonomy" id="1548903"/>
    <lineage>
        <taxon>Viruses</taxon>
        <taxon>Duplodnaviria</taxon>
        <taxon>Heunggongvirae</taxon>
        <taxon>Uroviricota</taxon>
        <taxon>Caudoviricetes</taxon>
        <taxon>Vandenendeviridae</taxon>
        <taxon>Skurskavirinae</taxon>
        <taxon>Pakpunavirus</taxon>
        <taxon>Pakpunavirus CAb1</taxon>
    </lineage>
</organism>
<dbReference type="PROSITE" id="PS50160">
    <property type="entry name" value="DNA_LIGASE_A3"/>
    <property type="match status" value="1"/>
</dbReference>
<dbReference type="GO" id="GO:0005524">
    <property type="term" value="F:ATP binding"/>
    <property type="evidence" value="ECO:0007669"/>
    <property type="project" value="InterPro"/>
</dbReference>
<keyword evidence="7" id="KW-0946">Virion</keyword>
<evidence type="ECO:0000256" key="4">
    <source>
        <dbReference type="ARBA" id="ARBA00022598"/>
    </source>
</evidence>
<dbReference type="Pfam" id="PF01068">
    <property type="entry name" value="DNA_ligase_A_M"/>
    <property type="match status" value="1"/>
</dbReference>
<dbReference type="InterPro" id="IPR012310">
    <property type="entry name" value="DNA_ligase_ATP-dep_cent"/>
</dbReference>
<dbReference type="SUPFAM" id="SSF50249">
    <property type="entry name" value="Nucleic acid-binding proteins"/>
    <property type="match status" value="1"/>
</dbReference>
<dbReference type="Gene3D" id="3.30.470.30">
    <property type="entry name" value="DNA ligase/mRNA capping enzyme"/>
    <property type="match status" value="1"/>
</dbReference>
<comment type="subcellular location">
    <subcellularLocation>
        <location evidence="1">Virion</location>
    </subcellularLocation>
</comment>
<evidence type="ECO:0000256" key="6">
    <source>
        <dbReference type="ARBA" id="ARBA00022763"/>
    </source>
</evidence>
<comment type="function">
    <text evidence="10">Very low-fidelity DNA ligase that seals nicks in double-stranded DNA during DNA repair. Together with the viral repair DNA polymerase X, fills the single nucleotide gaps generated by the AP endonuclease. It is not essential for viral replication and recombination. Displays a very low adenylation activity towards DNA with 3'-dideoxy- or 3'-amino-terminated nicks compared to regular nick DNA.</text>
</comment>
<evidence type="ECO:0000313" key="12">
    <source>
        <dbReference type="EMBL" id="CEF89348.1"/>
    </source>
</evidence>
<sequence>MSYFQRLYGLDKKGGFKEWTVEVVGEEDGSFNIVVKYGKEHGAMTSQVTNIRVGKQKRSVEEQAVSEAQSKVSKQLDKGYRATKEELNDLPVMAMLAKPLDPAKYKEGYGSPKLDGLRCMAKKANGVVTLASRMGKPYNVPHIIKELEEIMQEGDVWDGELYVHGEVLEDINSAVKREDAYDKWMKAEKALDAYALENGEEEYDRLLNEVDSTSFIYGLRKRMEFHVFDIVKEGLTFKERLVDFQFKAATVAGIGKIRFVEYVFCSTFEELKRLHDVYRQKGYEGIMWRSPEGLYESGKRSSGLQKYKEFFDMEMQIVNYVVDKNGNAVLVVFDPVPQELLEVTYGDFDERKDQITNFENYRGKWLTVQIQSRFKKTLRAQFPTGKLIRAGRVIGGVFVPEE</sequence>
<dbReference type="PANTHER" id="PTHR47810:SF5">
    <property type="entry name" value="LIGASE, PUTATIVE-RELATED"/>
    <property type="match status" value="1"/>
</dbReference>
<dbReference type="Gene3D" id="3.30.1490.70">
    <property type="match status" value="1"/>
</dbReference>